<dbReference type="PANTHER" id="PTHR16166:SF143">
    <property type="entry name" value="PROTEIN SORTING-ASSOCIATED PROTEIN, PUTATIVE (DUF1162)-RELATED"/>
    <property type="match status" value="1"/>
</dbReference>
<dbReference type="InterPro" id="IPR026847">
    <property type="entry name" value="VPS13"/>
</dbReference>
<dbReference type="PANTHER" id="PTHR16166">
    <property type="entry name" value="VACUOLAR PROTEIN SORTING-ASSOCIATED PROTEIN VPS13"/>
    <property type="match status" value="1"/>
</dbReference>
<keyword evidence="2" id="KW-1185">Reference proteome</keyword>
<evidence type="ECO:0000313" key="1">
    <source>
        <dbReference type="EMBL" id="KAL2613092.1"/>
    </source>
</evidence>
<accession>A0ABD1XW14</accession>
<dbReference type="EMBL" id="JBHFFA010000007">
    <property type="protein sequence ID" value="KAL2613092.1"/>
    <property type="molecule type" value="Genomic_DNA"/>
</dbReference>
<organism evidence="1 2">
    <name type="scientific">Riccia fluitans</name>
    <dbReference type="NCBI Taxonomy" id="41844"/>
    <lineage>
        <taxon>Eukaryota</taxon>
        <taxon>Viridiplantae</taxon>
        <taxon>Streptophyta</taxon>
        <taxon>Embryophyta</taxon>
        <taxon>Marchantiophyta</taxon>
        <taxon>Marchantiopsida</taxon>
        <taxon>Marchantiidae</taxon>
        <taxon>Marchantiales</taxon>
        <taxon>Ricciaceae</taxon>
        <taxon>Riccia</taxon>
    </lineage>
</organism>
<protein>
    <submittedName>
        <fullName evidence="1">Uncharacterized protein</fullName>
    </submittedName>
</protein>
<reference evidence="1 2" key="1">
    <citation type="submission" date="2024-09" db="EMBL/GenBank/DDBJ databases">
        <title>Chromosome-scale assembly of Riccia fluitans.</title>
        <authorList>
            <person name="Paukszto L."/>
            <person name="Sawicki J."/>
            <person name="Karawczyk K."/>
            <person name="Piernik-Szablinska J."/>
            <person name="Szczecinska M."/>
            <person name="Mazdziarz M."/>
        </authorList>
    </citation>
    <scope>NUCLEOTIDE SEQUENCE [LARGE SCALE GENOMIC DNA]</scope>
    <source>
        <strain evidence="1">Rf_01</strain>
        <tissue evidence="1">Aerial parts of the thallus</tissue>
    </source>
</reference>
<proteinExistence type="predicted"/>
<name>A0ABD1XW14_9MARC</name>
<evidence type="ECO:0000313" key="2">
    <source>
        <dbReference type="Proteomes" id="UP001605036"/>
    </source>
</evidence>
<dbReference type="AlphaFoldDB" id="A0ABD1XW14"/>
<dbReference type="Proteomes" id="UP001605036">
    <property type="component" value="Unassembled WGS sequence"/>
</dbReference>
<comment type="caution">
    <text evidence="1">The sequence shown here is derived from an EMBL/GenBank/DDBJ whole genome shotgun (WGS) entry which is preliminary data.</text>
</comment>
<gene>
    <name evidence="1" type="ORF">R1flu_024784</name>
</gene>
<sequence>MIFAPALGSCAGKMETITFRPRGDHAQLHRHDTSREFLTSLRIDDHGLDCSGGFAPDQLGDTQVNKVRNHTTGATEMLRVEVSIVGGTAGGAEGAGPAGGSLGTCLILLSNDEMGFMPYRIENFTLERLRFYQQKCEKMENMLQSYISCSYAWDEPPRPHRLVIEIPGAGRPLGAYALDEVREYPPDTLGATPERAERKWLVHVRAEGPFRVLSIVDASVHAMTGSRGTDSSTYRQLRSSICLRRDLGVRFLQGQYQQILKLI</sequence>